<evidence type="ECO:0000313" key="2">
    <source>
        <dbReference type="EMBL" id="KAJ3479929.1"/>
    </source>
</evidence>
<feature type="transmembrane region" description="Helical" evidence="1">
    <location>
        <begin position="12"/>
        <end position="31"/>
    </location>
</feature>
<feature type="transmembrane region" description="Helical" evidence="1">
    <location>
        <begin position="209"/>
        <end position="230"/>
    </location>
</feature>
<dbReference type="EMBL" id="JANAWD010000406">
    <property type="protein sequence ID" value="KAJ3479929.1"/>
    <property type="molecule type" value="Genomic_DNA"/>
</dbReference>
<organism evidence="2 3">
    <name type="scientific">Meripilus lineatus</name>
    <dbReference type="NCBI Taxonomy" id="2056292"/>
    <lineage>
        <taxon>Eukaryota</taxon>
        <taxon>Fungi</taxon>
        <taxon>Dikarya</taxon>
        <taxon>Basidiomycota</taxon>
        <taxon>Agaricomycotina</taxon>
        <taxon>Agaricomycetes</taxon>
        <taxon>Polyporales</taxon>
        <taxon>Meripilaceae</taxon>
        <taxon>Meripilus</taxon>
    </lineage>
</organism>
<protein>
    <submittedName>
        <fullName evidence="2">Uncharacterized protein</fullName>
    </submittedName>
</protein>
<keyword evidence="1" id="KW-0812">Transmembrane</keyword>
<evidence type="ECO:0000256" key="1">
    <source>
        <dbReference type="SAM" id="Phobius"/>
    </source>
</evidence>
<sequence>MIAGLSKAINQYLAPLLSLTSILLILFAFLAPTVMLEGKVALLTVGPSTSLTQPGSSGSIDGPSVFLGPLGSCTRRNLASSINCTLPAINPTYDLSVLPGSAPDLLSAPTATTPAFIAVSIAFTFFFLLLFTLTAFRSKMGKAGAFFDKPVVQRSTAWIGLFGFMIGLTSFLVLRMWFGKSVEDFNKAILKGGQSSPQLVADLSNGFTMIYVAYAFYAIPLVSSLAKLHVTSTGKA</sequence>
<keyword evidence="1" id="KW-0472">Membrane</keyword>
<evidence type="ECO:0000313" key="3">
    <source>
        <dbReference type="Proteomes" id="UP001212997"/>
    </source>
</evidence>
<keyword evidence="3" id="KW-1185">Reference proteome</keyword>
<keyword evidence="1" id="KW-1133">Transmembrane helix</keyword>
<reference evidence="2" key="1">
    <citation type="submission" date="2022-07" db="EMBL/GenBank/DDBJ databases">
        <title>Genome Sequence of Physisporinus lineatus.</title>
        <authorList>
            <person name="Buettner E."/>
        </authorList>
    </citation>
    <scope>NUCLEOTIDE SEQUENCE</scope>
    <source>
        <strain evidence="2">VT162</strain>
    </source>
</reference>
<proteinExistence type="predicted"/>
<dbReference type="Proteomes" id="UP001212997">
    <property type="component" value="Unassembled WGS sequence"/>
</dbReference>
<feature type="transmembrane region" description="Helical" evidence="1">
    <location>
        <begin position="157"/>
        <end position="178"/>
    </location>
</feature>
<gene>
    <name evidence="2" type="ORF">NLI96_g8717</name>
</gene>
<name>A0AAD5YDQ4_9APHY</name>
<accession>A0AAD5YDQ4</accession>
<dbReference type="AlphaFoldDB" id="A0AAD5YDQ4"/>
<feature type="transmembrane region" description="Helical" evidence="1">
    <location>
        <begin position="115"/>
        <end position="136"/>
    </location>
</feature>
<comment type="caution">
    <text evidence="2">The sequence shown here is derived from an EMBL/GenBank/DDBJ whole genome shotgun (WGS) entry which is preliminary data.</text>
</comment>